<keyword evidence="3" id="KW-1185">Reference proteome</keyword>
<accession>A0A7H9BGJ3</accession>
<organism evidence="2 3">
    <name type="scientific">Chitinibacter bivalviorum</name>
    <dbReference type="NCBI Taxonomy" id="2739434"/>
    <lineage>
        <taxon>Bacteria</taxon>
        <taxon>Pseudomonadati</taxon>
        <taxon>Pseudomonadota</taxon>
        <taxon>Betaproteobacteria</taxon>
        <taxon>Neisseriales</taxon>
        <taxon>Chitinibacteraceae</taxon>
        <taxon>Chitinibacter</taxon>
    </lineage>
</organism>
<dbReference type="Proteomes" id="UP000509597">
    <property type="component" value="Chromosome"/>
</dbReference>
<dbReference type="AlphaFoldDB" id="A0A7H9BGJ3"/>
<dbReference type="NCBIfam" id="TIGR02532">
    <property type="entry name" value="IV_pilin_GFxxxE"/>
    <property type="match status" value="1"/>
</dbReference>
<dbReference type="PIRSF" id="PIRSF004525">
    <property type="entry name" value="Pilin_peptidase-dep_B_prd"/>
    <property type="match status" value="1"/>
</dbReference>
<keyword evidence="1" id="KW-0472">Membrane</keyword>
<dbReference type="InterPro" id="IPR016419">
    <property type="entry name" value="Prepilin_Pept-dep_B_prd"/>
</dbReference>
<evidence type="ECO:0000313" key="3">
    <source>
        <dbReference type="Proteomes" id="UP000509597"/>
    </source>
</evidence>
<feature type="transmembrane region" description="Helical" evidence="1">
    <location>
        <begin position="12"/>
        <end position="36"/>
    </location>
</feature>
<sequence length="208" mass="22896">MHVRHQKNQGGFTLVEILVSLALGLLIIGGAFTFFLGNLKTSSNMLSQSKLQQEIKSTADFIQRDLRRAGYKPYGSAATVSNIYTGKTNGTLSKENCVLYSYIDERGLLRVGGFLLDNNRLYMYTNKSTAITTCPADAATNSNWAVLTMDSNNKITVFEPSIEDDANRPLLRITIQGELNNDAKITFALEEQIVLQNMPTKTTANSGS</sequence>
<protein>
    <submittedName>
        <fullName evidence="2">Prepilin-type N-terminal cleavage/methylation domain-containing protein</fullName>
    </submittedName>
</protein>
<keyword evidence="1" id="KW-0812">Transmembrane</keyword>
<dbReference type="RefSeq" id="WP_179357412.1">
    <property type="nucleotide sequence ID" value="NZ_CP058627.1"/>
</dbReference>
<reference evidence="2 3" key="1">
    <citation type="submission" date="2020-07" db="EMBL/GenBank/DDBJ databases">
        <title>Complete genome sequence of Chitinibacter sp. 2T18.</title>
        <authorList>
            <person name="Bae J.-W."/>
            <person name="Choi J.-W."/>
        </authorList>
    </citation>
    <scope>NUCLEOTIDE SEQUENCE [LARGE SCALE GENOMIC DNA]</scope>
    <source>
        <strain evidence="2 3">2T18</strain>
    </source>
</reference>
<dbReference type="KEGG" id="chiz:HQ393_03140"/>
<dbReference type="Pfam" id="PF07963">
    <property type="entry name" value="N_methyl"/>
    <property type="match status" value="1"/>
</dbReference>
<keyword evidence="1" id="KW-1133">Transmembrane helix</keyword>
<evidence type="ECO:0000313" key="2">
    <source>
        <dbReference type="EMBL" id="QLG87328.1"/>
    </source>
</evidence>
<evidence type="ECO:0000256" key="1">
    <source>
        <dbReference type="SAM" id="Phobius"/>
    </source>
</evidence>
<proteinExistence type="predicted"/>
<dbReference type="InterPro" id="IPR012902">
    <property type="entry name" value="N_methyl_site"/>
</dbReference>
<dbReference type="EMBL" id="CP058627">
    <property type="protein sequence ID" value="QLG87328.1"/>
    <property type="molecule type" value="Genomic_DNA"/>
</dbReference>
<gene>
    <name evidence="2" type="ORF">HQ393_03140</name>
</gene>
<name>A0A7H9BGJ3_9NEIS</name>